<dbReference type="Gene3D" id="3.40.1050.10">
    <property type="entry name" value="Carbonic anhydrase"/>
    <property type="match status" value="1"/>
</dbReference>
<organism evidence="7 8">
    <name type="scientific">Cohnella zeiphila</name>
    <dbReference type="NCBI Taxonomy" id="2761120"/>
    <lineage>
        <taxon>Bacteria</taxon>
        <taxon>Bacillati</taxon>
        <taxon>Bacillota</taxon>
        <taxon>Bacilli</taxon>
        <taxon>Bacillales</taxon>
        <taxon>Paenibacillaceae</taxon>
        <taxon>Cohnella</taxon>
    </lineage>
</organism>
<keyword evidence="3 6" id="KW-0479">Metal-binding</keyword>
<dbReference type="RefSeq" id="WP_185128051.1">
    <property type="nucleotide sequence ID" value="NZ_JACJVO010000007.1"/>
</dbReference>
<dbReference type="AlphaFoldDB" id="A0A7X0SI22"/>
<proteinExistence type="inferred from homology"/>
<dbReference type="PANTHER" id="PTHR43175:SF3">
    <property type="entry name" value="CARBON DISULFIDE HYDROLASE"/>
    <property type="match status" value="1"/>
</dbReference>
<dbReference type="SUPFAM" id="SSF53056">
    <property type="entry name" value="beta-carbonic anhydrase, cab"/>
    <property type="match status" value="1"/>
</dbReference>
<dbReference type="InterPro" id="IPR036874">
    <property type="entry name" value="Carbonic_anhydrase_sf"/>
</dbReference>
<evidence type="ECO:0000313" key="8">
    <source>
        <dbReference type="Proteomes" id="UP000564644"/>
    </source>
</evidence>
<keyword evidence="8" id="KW-1185">Reference proteome</keyword>
<feature type="binding site" evidence="6">
    <location>
        <position position="38"/>
    </location>
    <ligand>
        <name>Zn(2+)</name>
        <dbReference type="ChEBI" id="CHEBI:29105"/>
    </ligand>
</feature>
<evidence type="ECO:0000256" key="6">
    <source>
        <dbReference type="PIRSR" id="PIRSR601765-1"/>
    </source>
</evidence>
<dbReference type="SMART" id="SM00947">
    <property type="entry name" value="Pro_CA"/>
    <property type="match status" value="1"/>
</dbReference>
<dbReference type="CDD" id="cd03379">
    <property type="entry name" value="beta_CA_cladeD"/>
    <property type="match status" value="1"/>
</dbReference>
<name>A0A7X0SI22_9BACL</name>
<protein>
    <recommendedName>
        <fullName evidence="2">carbonic anhydrase</fullName>
        <ecNumber evidence="2">4.2.1.1</ecNumber>
    </recommendedName>
</protein>
<reference evidence="7 8" key="1">
    <citation type="submission" date="2020-08" db="EMBL/GenBank/DDBJ databases">
        <title>Cohnella phylogeny.</title>
        <authorList>
            <person name="Dunlap C."/>
        </authorList>
    </citation>
    <scope>NUCLEOTIDE SEQUENCE [LARGE SCALE GENOMIC DNA]</scope>
    <source>
        <strain evidence="7 8">CBP 2801</strain>
    </source>
</reference>
<dbReference type="Pfam" id="PF00484">
    <property type="entry name" value="Pro_CA"/>
    <property type="match status" value="1"/>
</dbReference>
<comment type="cofactor">
    <cofactor evidence="6">
        <name>Zn(2+)</name>
        <dbReference type="ChEBI" id="CHEBI:29105"/>
    </cofactor>
    <text evidence="6">Binds 1 zinc ion per subunit.</text>
</comment>
<evidence type="ECO:0000256" key="3">
    <source>
        <dbReference type="ARBA" id="ARBA00022723"/>
    </source>
</evidence>
<accession>A0A7X0SI22</accession>
<dbReference type="EC" id="4.2.1.1" evidence="2"/>
<keyword evidence="4 6" id="KW-0862">Zinc</keyword>
<comment type="similarity">
    <text evidence="1">Belongs to the beta-class carbonic anhydrase family.</text>
</comment>
<evidence type="ECO:0000256" key="1">
    <source>
        <dbReference type="ARBA" id="ARBA00006217"/>
    </source>
</evidence>
<dbReference type="PANTHER" id="PTHR43175">
    <property type="entry name" value="CARBONIC ANHYDRASE"/>
    <property type="match status" value="1"/>
</dbReference>
<evidence type="ECO:0000313" key="7">
    <source>
        <dbReference type="EMBL" id="MBB6730381.1"/>
    </source>
</evidence>
<dbReference type="GO" id="GO:0004089">
    <property type="term" value="F:carbonate dehydratase activity"/>
    <property type="evidence" value="ECO:0007669"/>
    <property type="project" value="UniProtKB-EC"/>
</dbReference>
<dbReference type="GO" id="GO:0008270">
    <property type="term" value="F:zinc ion binding"/>
    <property type="evidence" value="ECO:0007669"/>
    <property type="project" value="InterPro"/>
</dbReference>
<dbReference type="EMBL" id="JACJVO010000007">
    <property type="protein sequence ID" value="MBB6730381.1"/>
    <property type="molecule type" value="Genomic_DNA"/>
</dbReference>
<dbReference type="Proteomes" id="UP000564644">
    <property type="component" value="Unassembled WGS sequence"/>
</dbReference>
<dbReference type="InterPro" id="IPR001765">
    <property type="entry name" value="Carbonic_anhydrase"/>
</dbReference>
<evidence type="ECO:0000256" key="4">
    <source>
        <dbReference type="ARBA" id="ARBA00022833"/>
    </source>
</evidence>
<sequence>MRRVEQILKHNRDFVEGKEYEQYLPQKRQEKRIVIVSCMDARLTELLPKAFDIQSGDAKIIKVAGAIITSPFGNVMRSILVALYELNADEVIVCGHYDCGMTGIDPKVVVGHMVERGIPKDVIRTLHHSGINFDRWLTGFEDVRSSVENSVDIVRNHPLLPPGTPVHGMIIDPKTGKLDLVADGYDHLEQAAAETK</sequence>
<feature type="binding site" evidence="6">
    <location>
        <position position="96"/>
    </location>
    <ligand>
        <name>Zn(2+)</name>
        <dbReference type="ChEBI" id="CHEBI:29105"/>
    </ligand>
</feature>
<feature type="binding site" evidence="6">
    <location>
        <position position="40"/>
    </location>
    <ligand>
        <name>Zn(2+)</name>
        <dbReference type="ChEBI" id="CHEBI:29105"/>
    </ligand>
</feature>
<comment type="caution">
    <text evidence="7">The sequence shown here is derived from an EMBL/GenBank/DDBJ whole genome shotgun (WGS) entry which is preliminary data.</text>
</comment>
<evidence type="ECO:0000256" key="5">
    <source>
        <dbReference type="ARBA" id="ARBA00048348"/>
    </source>
</evidence>
<evidence type="ECO:0000256" key="2">
    <source>
        <dbReference type="ARBA" id="ARBA00012925"/>
    </source>
</evidence>
<feature type="binding site" evidence="6">
    <location>
        <position position="99"/>
    </location>
    <ligand>
        <name>Zn(2+)</name>
        <dbReference type="ChEBI" id="CHEBI:29105"/>
    </ligand>
</feature>
<gene>
    <name evidence="7" type="ORF">H7C18_05660</name>
</gene>
<comment type="catalytic activity">
    <reaction evidence="5">
        <text>hydrogencarbonate + H(+) = CO2 + H2O</text>
        <dbReference type="Rhea" id="RHEA:10748"/>
        <dbReference type="ChEBI" id="CHEBI:15377"/>
        <dbReference type="ChEBI" id="CHEBI:15378"/>
        <dbReference type="ChEBI" id="CHEBI:16526"/>
        <dbReference type="ChEBI" id="CHEBI:17544"/>
        <dbReference type="EC" id="4.2.1.1"/>
    </reaction>
</comment>